<dbReference type="Gene3D" id="1.20.1250.20">
    <property type="entry name" value="MFS general substrate transporter like domains"/>
    <property type="match status" value="1"/>
</dbReference>
<evidence type="ECO:0000256" key="8">
    <source>
        <dbReference type="SAM" id="Phobius"/>
    </source>
</evidence>
<feature type="transmembrane region" description="Helical" evidence="8">
    <location>
        <begin position="160"/>
        <end position="178"/>
    </location>
</feature>
<dbReference type="InterPro" id="IPR005829">
    <property type="entry name" value="Sugar_transporter_CS"/>
</dbReference>
<feature type="transmembrane region" description="Helical" evidence="8">
    <location>
        <begin position="302"/>
        <end position="322"/>
    </location>
</feature>
<feature type="domain" description="Major facilitator superfamily (MFS) profile" evidence="9">
    <location>
        <begin position="22"/>
        <end position="485"/>
    </location>
</feature>
<evidence type="ECO:0000256" key="6">
    <source>
        <dbReference type="ARBA" id="ARBA00023136"/>
    </source>
</evidence>
<accession>H6C2N4</accession>
<dbReference type="NCBIfam" id="TIGR00879">
    <property type="entry name" value="SP"/>
    <property type="match status" value="1"/>
</dbReference>
<feature type="transmembrane region" description="Helical" evidence="8">
    <location>
        <begin position="396"/>
        <end position="419"/>
    </location>
</feature>
<reference evidence="10" key="1">
    <citation type="submission" date="2011-07" db="EMBL/GenBank/DDBJ databases">
        <title>The Genome Sequence of Exophiala (Wangiella) dermatitidis NIH/UT8656.</title>
        <authorList>
            <consortium name="The Broad Institute Genome Sequencing Platform"/>
            <person name="Cuomo C."/>
            <person name="Wang Z."/>
            <person name="Hunicke-Smith S."/>
            <person name="Szanislo P.J."/>
            <person name="Earl A."/>
            <person name="Young S.K."/>
            <person name="Zeng Q."/>
            <person name="Gargeya S."/>
            <person name="Fitzgerald M."/>
            <person name="Haas B."/>
            <person name="Abouelleil A."/>
            <person name="Alvarado L."/>
            <person name="Arachchi H.M."/>
            <person name="Berlin A."/>
            <person name="Brown A."/>
            <person name="Chapman S.B."/>
            <person name="Chen Z."/>
            <person name="Dunbar C."/>
            <person name="Freedman E."/>
            <person name="Gearin G."/>
            <person name="Gellesch M."/>
            <person name="Goldberg J."/>
            <person name="Griggs A."/>
            <person name="Gujja S."/>
            <person name="Heiman D."/>
            <person name="Howarth C."/>
            <person name="Larson L."/>
            <person name="Lui A."/>
            <person name="MacDonald P.J.P."/>
            <person name="Montmayeur A."/>
            <person name="Murphy C."/>
            <person name="Neiman D."/>
            <person name="Pearson M."/>
            <person name="Priest M."/>
            <person name="Roberts A."/>
            <person name="Saif S."/>
            <person name="Shea T."/>
            <person name="Shenoy N."/>
            <person name="Sisk P."/>
            <person name="Stolte C."/>
            <person name="Sykes S."/>
            <person name="Wortman J."/>
            <person name="Nusbaum C."/>
            <person name="Birren B."/>
        </authorList>
    </citation>
    <scope>NUCLEOTIDE SEQUENCE</scope>
    <source>
        <strain evidence="10">NIH/UT8656</strain>
    </source>
</reference>
<feature type="transmembrane region" description="Helical" evidence="8">
    <location>
        <begin position="16"/>
        <end position="35"/>
    </location>
</feature>
<sequence>MLQNGRWMLASHLKKRALLTAVNMFAGMSIFFFGYDQGVMGGVNISNDYINVMNLGYVDDDGTIVVTRSFVQGGIVCVFYLGTLVGCLAGGAVGDKYGRIKTIAIGAAVAIIGASFQCSAQGIDWMIVSRVVTGFGTGMLNAIVPTYAGEVADYTSRGQFIALEFTLNIFGVVVAYWLGYGVSFVHDGESPLRWRFPIGFQIIPLIGLLAACWFFPESPRWLCKVGRNDEAFFILQCLRGGTSGDGGVAAIELRDIQNVVDMEKHEEHNITYFSMFFGTGRGSLHITRRTHLCIWLQIMQSWTGISGVTMYGPTIFTIAGFTAHKAQWLSGLNNVLYMLSTFICVLTLDRIGRRKTLYWGSVAQGIAMFLVGGLSAEGLNATTEGRSSVAKAYGAAAAAMVILYTFVFGATWLTVPWLYPAEIFPVRCRAMGNSWGVVGWSIGCATLTLLLPEMVKGINNNMMYIFGGVNFVTIPIVWALYPESNQRTLEEMDFLFSSPEPWAWEAEKAFKLAREQGPPIGRGTSIVLNLSRRTSTEAKCGLHVDNIDETKV</sequence>
<organism evidence="10 11">
    <name type="scientific">Exophiala dermatitidis (strain ATCC 34100 / CBS 525.76 / NIH/UT8656)</name>
    <name type="common">Black yeast</name>
    <name type="synonym">Wangiella dermatitidis</name>
    <dbReference type="NCBI Taxonomy" id="858893"/>
    <lineage>
        <taxon>Eukaryota</taxon>
        <taxon>Fungi</taxon>
        <taxon>Dikarya</taxon>
        <taxon>Ascomycota</taxon>
        <taxon>Pezizomycotina</taxon>
        <taxon>Eurotiomycetes</taxon>
        <taxon>Chaetothyriomycetidae</taxon>
        <taxon>Chaetothyriales</taxon>
        <taxon>Herpotrichiellaceae</taxon>
        <taxon>Exophiala</taxon>
    </lineage>
</organism>
<dbReference type="InterPro" id="IPR050360">
    <property type="entry name" value="MFS_Sugar_Transporters"/>
</dbReference>
<dbReference type="InterPro" id="IPR005828">
    <property type="entry name" value="MFS_sugar_transport-like"/>
</dbReference>
<dbReference type="InterPro" id="IPR020846">
    <property type="entry name" value="MFS_dom"/>
</dbReference>
<dbReference type="PROSITE" id="PS50850">
    <property type="entry name" value="MFS"/>
    <property type="match status" value="1"/>
</dbReference>
<dbReference type="RefSeq" id="XP_009158413.1">
    <property type="nucleotide sequence ID" value="XM_009160165.1"/>
</dbReference>
<dbReference type="EMBL" id="JH226134">
    <property type="protein sequence ID" value="EHY57952.1"/>
    <property type="molecule type" value="Genomic_DNA"/>
</dbReference>
<dbReference type="OrthoDB" id="2544694at2759"/>
<evidence type="ECO:0000256" key="1">
    <source>
        <dbReference type="ARBA" id="ARBA00004141"/>
    </source>
</evidence>
<keyword evidence="3 7" id="KW-0813">Transport</keyword>
<dbReference type="PROSITE" id="PS00217">
    <property type="entry name" value="SUGAR_TRANSPORT_2"/>
    <property type="match status" value="1"/>
</dbReference>
<feature type="transmembrane region" description="Helical" evidence="8">
    <location>
        <begin position="70"/>
        <end position="91"/>
    </location>
</feature>
<dbReference type="OMA" id="YTSRGQF"/>
<evidence type="ECO:0000256" key="7">
    <source>
        <dbReference type="RuleBase" id="RU003346"/>
    </source>
</evidence>
<dbReference type="VEuPathDB" id="FungiDB:HMPREF1120_05972"/>
<feature type="transmembrane region" description="Helical" evidence="8">
    <location>
        <begin position="328"/>
        <end position="348"/>
    </location>
</feature>
<dbReference type="PRINTS" id="PR00171">
    <property type="entry name" value="SUGRTRNSPORT"/>
</dbReference>
<dbReference type="AlphaFoldDB" id="H6C2N4"/>
<comment type="similarity">
    <text evidence="2 7">Belongs to the major facilitator superfamily. Sugar transporter (TC 2.A.1.1) family.</text>
</comment>
<protein>
    <submittedName>
        <fullName evidence="10">MFS transporter, SP family, arabinose:H+ symporter</fullName>
    </submittedName>
</protein>
<feature type="transmembrane region" description="Helical" evidence="8">
    <location>
        <begin position="103"/>
        <end position="123"/>
    </location>
</feature>
<evidence type="ECO:0000313" key="11">
    <source>
        <dbReference type="Proteomes" id="UP000007304"/>
    </source>
</evidence>
<proteinExistence type="inferred from homology"/>
<dbReference type="InterPro" id="IPR003663">
    <property type="entry name" value="Sugar/inositol_transpt"/>
</dbReference>
<dbReference type="GO" id="GO:0016020">
    <property type="term" value="C:membrane"/>
    <property type="evidence" value="ECO:0007669"/>
    <property type="project" value="UniProtKB-SubCell"/>
</dbReference>
<dbReference type="GO" id="GO:0005351">
    <property type="term" value="F:carbohydrate:proton symporter activity"/>
    <property type="evidence" value="ECO:0007669"/>
    <property type="project" value="TreeGrafter"/>
</dbReference>
<keyword evidence="5 8" id="KW-1133">Transmembrane helix</keyword>
<gene>
    <name evidence="10" type="ORF">HMPREF1120_05972</name>
</gene>
<evidence type="ECO:0000256" key="2">
    <source>
        <dbReference type="ARBA" id="ARBA00010992"/>
    </source>
</evidence>
<evidence type="ECO:0000256" key="5">
    <source>
        <dbReference type="ARBA" id="ARBA00022989"/>
    </source>
</evidence>
<dbReference type="InParanoid" id="H6C2N4"/>
<dbReference type="Pfam" id="PF00083">
    <property type="entry name" value="Sugar_tr"/>
    <property type="match status" value="1"/>
</dbReference>
<dbReference type="PANTHER" id="PTHR48022">
    <property type="entry name" value="PLASTIDIC GLUCOSE TRANSPORTER 4"/>
    <property type="match status" value="1"/>
</dbReference>
<dbReference type="PANTHER" id="PTHR48022:SF78">
    <property type="entry name" value="MONOSACCHARIDE TRANSPORTER, PUTATIVE (AFU_ORTHOLOGUE AFUA_2G02110)-RELATED"/>
    <property type="match status" value="1"/>
</dbReference>
<feature type="transmembrane region" description="Helical" evidence="8">
    <location>
        <begin position="198"/>
        <end position="215"/>
    </location>
</feature>
<evidence type="ECO:0000256" key="3">
    <source>
        <dbReference type="ARBA" id="ARBA00022448"/>
    </source>
</evidence>
<evidence type="ECO:0000313" key="10">
    <source>
        <dbReference type="EMBL" id="EHY57952.1"/>
    </source>
</evidence>
<comment type="subcellular location">
    <subcellularLocation>
        <location evidence="1">Membrane</location>
        <topology evidence="1">Multi-pass membrane protein</topology>
    </subcellularLocation>
</comment>
<dbReference type="InterPro" id="IPR036259">
    <property type="entry name" value="MFS_trans_sf"/>
</dbReference>
<evidence type="ECO:0000256" key="4">
    <source>
        <dbReference type="ARBA" id="ARBA00022692"/>
    </source>
</evidence>
<dbReference type="GeneID" id="20310611"/>
<keyword evidence="4 8" id="KW-0812">Transmembrane</keyword>
<feature type="transmembrane region" description="Helical" evidence="8">
    <location>
        <begin position="129"/>
        <end position="148"/>
    </location>
</feature>
<dbReference type="Proteomes" id="UP000007304">
    <property type="component" value="Unassembled WGS sequence"/>
</dbReference>
<dbReference type="SUPFAM" id="SSF103473">
    <property type="entry name" value="MFS general substrate transporter"/>
    <property type="match status" value="1"/>
</dbReference>
<name>H6C2N4_EXODN</name>
<feature type="transmembrane region" description="Helical" evidence="8">
    <location>
        <begin position="431"/>
        <end position="451"/>
    </location>
</feature>
<dbReference type="HOGENOM" id="CLU_001265_30_3_1"/>
<feature type="transmembrane region" description="Helical" evidence="8">
    <location>
        <begin position="357"/>
        <end position="376"/>
    </location>
</feature>
<dbReference type="eggNOG" id="KOG0254">
    <property type="taxonomic scope" value="Eukaryota"/>
</dbReference>
<feature type="transmembrane region" description="Helical" evidence="8">
    <location>
        <begin position="463"/>
        <end position="481"/>
    </location>
</feature>
<evidence type="ECO:0000259" key="9">
    <source>
        <dbReference type="PROSITE" id="PS50850"/>
    </source>
</evidence>
<keyword evidence="11" id="KW-1185">Reference proteome</keyword>
<keyword evidence="6 8" id="KW-0472">Membrane</keyword>
<dbReference type="FunFam" id="1.20.1250.20:FF:000090">
    <property type="entry name" value="MFS sugar transporter, putative"/>
    <property type="match status" value="1"/>
</dbReference>